<feature type="transmembrane region" description="Helical" evidence="6">
    <location>
        <begin position="65"/>
        <end position="83"/>
    </location>
</feature>
<evidence type="ECO:0000259" key="7">
    <source>
        <dbReference type="Pfam" id="PF00482"/>
    </source>
</evidence>
<evidence type="ECO:0000313" key="9">
    <source>
        <dbReference type="Proteomes" id="UP000279799"/>
    </source>
</evidence>
<dbReference type="AlphaFoldDB" id="A0A448TSH0"/>
<proteinExistence type="predicted"/>
<name>A0A448TSH0_9PAST</name>
<dbReference type="EMBL" id="LR134510">
    <property type="protein sequence ID" value="VEJ08866.1"/>
    <property type="molecule type" value="Genomic_DNA"/>
</dbReference>
<keyword evidence="4 6" id="KW-1133">Transmembrane helix</keyword>
<protein>
    <submittedName>
        <fullName evidence="8">Flp pilus assembly protein</fullName>
    </submittedName>
</protein>
<evidence type="ECO:0000256" key="3">
    <source>
        <dbReference type="ARBA" id="ARBA00022692"/>
    </source>
</evidence>
<dbReference type="Gene3D" id="1.20.81.30">
    <property type="entry name" value="Type II secretion system (T2SS), domain F"/>
    <property type="match status" value="1"/>
</dbReference>
<evidence type="ECO:0000256" key="4">
    <source>
        <dbReference type="ARBA" id="ARBA00022989"/>
    </source>
</evidence>
<reference evidence="8 9" key="1">
    <citation type="submission" date="2018-12" db="EMBL/GenBank/DDBJ databases">
        <authorList>
            <consortium name="Pathogen Informatics"/>
        </authorList>
    </citation>
    <scope>NUCLEOTIDE SEQUENCE [LARGE SCALE GENOMIC DNA]</scope>
    <source>
        <strain evidence="8 9">NCTC12871</strain>
    </source>
</reference>
<dbReference type="InterPro" id="IPR042094">
    <property type="entry name" value="T2SS_GspF_sf"/>
</dbReference>
<evidence type="ECO:0000256" key="1">
    <source>
        <dbReference type="ARBA" id="ARBA00004651"/>
    </source>
</evidence>
<evidence type="ECO:0000256" key="5">
    <source>
        <dbReference type="ARBA" id="ARBA00023136"/>
    </source>
</evidence>
<comment type="subcellular location">
    <subcellularLocation>
        <location evidence="1">Cell membrane</location>
        <topology evidence="1">Multi-pass membrane protein</topology>
    </subcellularLocation>
</comment>
<organism evidence="8 9">
    <name type="scientific">Actinobacillus delphinicola</name>
    <dbReference type="NCBI Taxonomy" id="51161"/>
    <lineage>
        <taxon>Bacteria</taxon>
        <taxon>Pseudomonadati</taxon>
        <taxon>Pseudomonadota</taxon>
        <taxon>Gammaproteobacteria</taxon>
        <taxon>Pasteurellales</taxon>
        <taxon>Pasteurellaceae</taxon>
        <taxon>Actinobacillus</taxon>
    </lineage>
</organism>
<dbReference type="Proteomes" id="UP000279799">
    <property type="component" value="Chromosome"/>
</dbReference>
<feature type="domain" description="Type II secretion system protein GspF" evidence="7">
    <location>
        <begin position="126"/>
        <end position="250"/>
    </location>
</feature>
<keyword evidence="2" id="KW-1003">Cell membrane</keyword>
<sequence length="293" mass="34428">MILYYVVLAFGVLLLLYTAVQFSGTKKKIVAKEYTTTFWSNLYHKTKDKVLLWKYYFVNGKPQNLIRNSVITLLIYMVVYFVNAQFIRFNSTIISVIYFLLFFVFVWKWGRRRNRKEFDSSFPEVIQVLNSATTAGAGLLQAIERCGQDVRGPFGEEFKYIYKRLAIGEDVDTVMADSYTRWPYREFYFFITILKINLEKGGQMKEIIKRLGRVIADGQKMEQKKKAMTSEARMSAMIVGVFPLFFFFFMKFQMPDNFNYIITDPKGRLVLYYVLGSESLGMGIIWWLMKKAT</sequence>
<dbReference type="KEGG" id="adp:NCTC12871_00284"/>
<keyword evidence="5 6" id="KW-0472">Membrane</keyword>
<feature type="transmembrane region" description="Helical" evidence="6">
    <location>
        <begin position="89"/>
        <end position="107"/>
    </location>
</feature>
<dbReference type="Pfam" id="PF00482">
    <property type="entry name" value="T2SSF"/>
    <property type="match status" value="1"/>
</dbReference>
<gene>
    <name evidence="8" type="primary">tadB_1</name>
    <name evidence="8" type="ORF">NCTC12871_00284</name>
</gene>
<dbReference type="InterPro" id="IPR018076">
    <property type="entry name" value="T2SS_GspF_dom"/>
</dbReference>
<feature type="transmembrane region" description="Helical" evidence="6">
    <location>
        <begin position="232"/>
        <end position="250"/>
    </location>
</feature>
<evidence type="ECO:0000256" key="6">
    <source>
        <dbReference type="SAM" id="Phobius"/>
    </source>
</evidence>
<evidence type="ECO:0000256" key="2">
    <source>
        <dbReference type="ARBA" id="ARBA00022475"/>
    </source>
</evidence>
<keyword evidence="3 6" id="KW-0812">Transmembrane</keyword>
<dbReference type="RefSeq" id="WP_126598305.1">
    <property type="nucleotide sequence ID" value="NZ_LR134510.1"/>
</dbReference>
<feature type="transmembrane region" description="Helical" evidence="6">
    <location>
        <begin position="6"/>
        <end position="24"/>
    </location>
</feature>
<dbReference type="GO" id="GO:0005886">
    <property type="term" value="C:plasma membrane"/>
    <property type="evidence" value="ECO:0007669"/>
    <property type="project" value="UniProtKB-SubCell"/>
</dbReference>
<dbReference type="OrthoDB" id="5611741at2"/>
<accession>A0A448TSH0</accession>
<dbReference type="PANTHER" id="PTHR35007:SF2">
    <property type="entry name" value="PILUS ASSEMBLE PROTEIN"/>
    <property type="match status" value="1"/>
</dbReference>
<feature type="transmembrane region" description="Helical" evidence="6">
    <location>
        <begin position="270"/>
        <end position="289"/>
    </location>
</feature>
<dbReference type="PANTHER" id="PTHR35007">
    <property type="entry name" value="INTEGRAL MEMBRANE PROTEIN-RELATED"/>
    <property type="match status" value="1"/>
</dbReference>
<keyword evidence="9" id="KW-1185">Reference proteome</keyword>
<evidence type="ECO:0000313" key="8">
    <source>
        <dbReference type="EMBL" id="VEJ08866.1"/>
    </source>
</evidence>